<dbReference type="Proteomes" id="UP000035352">
    <property type="component" value="Chromosome"/>
</dbReference>
<keyword evidence="3" id="KW-1185">Reference proteome</keyword>
<dbReference type="EMBL" id="CP011371">
    <property type="protein sequence ID" value="AKJ31040.1"/>
    <property type="molecule type" value="Genomic_DNA"/>
</dbReference>
<proteinExistence type="predicted"/>
<dbReference type="RefSeq" id="WP_047196263.1">
    <property type="nucleotide sequence ID" value="NZ_CP011371.1"/>
</dbReference>
<accession>A0A0G3BWX5</accession>
<sequence length="247" mass="26464">MSRHHHHRPSRAALWLAGAVLVASGSAQAASGVLALPNVATDDPSRVAPGGCQFEGWYQHDSGASARLSAPACNPAGQPQVQGNLGALTRAKLGTWGLGATAKFYDNAWRLGPARWGWKLSTYGQGLGPLDHVEHQYTSLLGLATITLPADLSLRVNVGPKHETQSRQTATQLNAALLWSLNDQFALAGEMQTSDRSNTVQSLGTNWWLVPGRVGMKLSAGRTIGNESSSVYSLQLNWHLLDRSRGR</sequence>
<feature type="signal peptide" evidence="1">
    <location>
        <begin position="1"/>
        <end position="29"/>
    </location>
</feature>
<reference evidence="2 3" key="1">
    <citation type="submission" date="2015-05" db="EMBL/GenBank/DDBJ databases">
        <authorList>
            <person name="Tang B."/>
            <person name="Yu Y."/>
        </authorList>
    </citation>
    <scope>NUCLEOTIDE SEQUENCE [LARGE SCALE GENOMIC DNA]</scope>
    <source>
        <strain evidence="2 3">DSM 7029</strain>
    </source>
</reference>
<gene>
    <name evidence="2" type="ORF">AAW51_4349</name>
</gene>
<dbReference type="OrthoDB" id="8526647at2"/>
<feature type="chain" id="PRO_5002551876" description="Transporter" evidence="1">
    <location>
        <begin position="30"/>
        <end position="247"/>
    </location>
</feature>
<keyword evidence="1" id="KW-0732">Signal</keyword>
<protein>
    <recommendedName>
        <fullName evidence="4">Transporter</fullName>
    </recommendedName>
</protein>
<dbReference type="AlphaFoldDB" id="A0A0G3BWX5"/>
<dbReference type="KEGG" id="pbh:AAW51_4349"/>
<evidence type="ECO:0000313" key="2">
    <source>
        <dbReference type="EMBL" id="AKJ31040.1"/>
    </source>
</evidence>
<name>A0A0G3BWX5_9BURK</name>
<evidence type="ECO:0008006" key="4">
    <source>
        <dbReference type="Google" id="ProtNLM"/>
    </source>
</evidence>
<evidence type="ECO:0000313" key="3">
    <source>
        <dbReference type="Proteomes" id="UP000035352"/>
    </source>
</evidence>
<evidence type="ECO:0000256" key="1">
    <source>
        <dbReference type="SAM" id="SignalP"/>
    </source>
</evidence>
<organism evidence="2 3">
    <name type="scientific">Caldimonas brevitalea</name>
    <dbReference type="NCBI Taxonomy" id="413882"/>
    <lineage>
        <taxon>Bacteria</taxon>
        <taxon>Pseudomonadati</taxon>
        <taxon>Pseudomonadota</taxon>
        <taxon>Betaproteobacteria</taxon>
        <taxon>Burkholderiales</taxon>
        <taxon>Sphaerotilaceae</taxon>
        <taxon>Caldimonas</taxon>
    </lineage>
</organism>